<dbReference type="STRING" id="1754192.A0A1Y1WXJ1"/>
<dbReference type="Gene3D" id="3.40.50.200">
    <property type="entry name" value="Peptidase S8/S53 domain"/>
    <property type="match status" value="1"/>
</dbReference>
<dbReference type="GO" id="GO:0008061">
    <property type="term" value="F:chitin binding"/>
    <property type="evidence" value="ECO:0007669"/>
    <property type="project" value="UniProtKB-UniRule"/>
</dbReference>
<dbReference type="GO" id="GO:0005615">
    <property type="term" value="C:extracellular space"/>
    <property type="evidence" value="ECO:0007669"/>
    <property type="project" value="TreeGrafter"/>
</dbReference>
<dbReference type="InterPro" id="IPR023828">
    <property type="entry name" value="Peptidase_S8_Ser-AS"/>
</dbReference>
<organism evidence="8 9">
    <name type="scientific">Anaeromyces robustus</name>
    <dbReference type="NCBI Taxonomy" id="1754192"/>
    <lineage>
        <taxon>Eukaryota</taxon>
        <taxon>Fungi</taxon>
        <taxon>Fungi incertae sedis</taxon>
        <taxon>Chytridiomycota</taxon>
        <taxon>Chytridiomycota incertae sedis</taxon>
        <taxon>Neocallimastigomycetes</taxon>
        <taxon>Neocallimastigales</taxon>
        <taxon>Neocallimastigaceae</taxon>
        <taxon>Anaeromyces</taxon>
    </lineage>
</organism>
<comment type="caution">
    <text evidence="8">The sequence shown here is derived from an EMBL/GenBank/DDBJ whole genome shotgun (WGS) entry which is preliminary data.</text>
</comment>
<evidence type="ECO:0000259" key="7">
    <source>
        <dbReference type="PROSITE" id="PS50941"/>
    </source>
</evidence>
<evidence type="ECO:0000256" key="4">
    <source>
        <dbReference type="ARBA" id="ARBA00022825"/>
    </source>
</evidence>
<name>A0A1Y1WXJ1_9FUNG</name>
<feature type="active site" description="Charge relay system" evidence="6">
    <location>
        <position position="529"/>
    </location>
</feature>
<dbReference type="EMBL" id="MCFG01000220">
    <property type="protein sequence ID" value="ORX78162.1"/>
    <property type="molecule type" value="Genomic_DNA"/>
</dbReference>
<evidence type="ECO:0000256" key="2">
    <source>
        <dbReference type="ARBA" id="ARBA00022670"/>
    </source>
</evidence>
<feature type="domain" description="Chitin-binding type-1" evidence="7">
    <location>
        <begin position="596"/>
        <end position="642"/>
    </location>
</feature>
<dbReference type="OrthoDB" id="206201at2759"/>
<keyword evidence="4 6" id="KW-0720">Serine protease</keyword>
<evidence type="ECO:0000313" key="9">
    <source>
        <dbReference type="Proteomes" id="UP000193944"/>
    </source>
</evidence>
<dbReference type="PROSITE" id="PS00138">
    <property type="entry name" value="SUBTILASE_SER"/>
    <property type="match status" value="1"/>
</dbReference>
<dbReference type="PRINTS" id="PR00723">
    <property type="entry name" value="SUBTILISIN"/>
</dbReference>
<feature type="disulfide bond" evidence="5">
    <location>
        <begin position="614"/>
        <end position="628"/>
    </location>
</feature>
<evidence type="ECO:0000256" key="3">
    <source>
        <dbReference type="ARBA" id="ARBA00022801"/>
    </source>
</evidence>
<dbReference type="PANTHER" id="PTHR43806">
    <property type="entry name" value="PEPTIDASE S8"/>
    <property type="match status" value="1"/>
</dbReference>
<comment type="similarity">
    <text evidence="1 6">Belongs to the peptidase S8 family.</text>
</comment>
<dbReference type="GO" id="GO:0006508">
    <property type="term" value="P:proteolysis"/>
    <property type="evidence" value="ECO:0007669"/>
    <property type="project" value="UniProtKB-KW"/>
</dbReference>
<evidence type="ECO:0000256" key="5">
    <source>
        <dbReference type="PROSITE-ProRule" id="PRU00261"/>
    </source>
</evidence>
<evidence type="ECO:0000256" key="6">
    <source>
        <dbReference type="PROSITE-ProRule" id="PRU01240"/>
    </source>
</evidence>
<dbReference type="InterPro" id="IPR000209">
    <property type="entry name" value="Peptidase_S8/S53_dom"/>
</dbReference>
<sequence>MNVMGVADVMNINEYGCWKIKDHILNIFIIFSSSPRFDSENDDIDFKINNLDMELKGDDYYLVFINHTLMTPPEKKKKRNYFKRNHNDNEIEEKEQINFLIDEIHQLIVNNVDTYDHQETVENIIKNDEEKLRKRKRNEIDNENENEDTDLNSVFYLSSVNDESLLTTFLSNDIIDKVKGMDGVYACVPNFYFEYGKNHYNKQDILNYTGWKDVTVRKNADNHLSQISQGVVNKKLIGKYDHNYYYPSQGGKDVDIFIFDTGFIFDHPEYANKDVRETKCVAQIDINGKFKELYDDQYCLNYAYYDTYSMDHGSMVADIAGGLKHGVAPNANIYGISLELRPSFASVIVGLKYVRDNLLRENGAIINFSFGGFFSNYFYHPGLKFFQELINDLSKRNVIFVAGAHNYSVSVNLTTYNAKLYPCLFDNVICVGATNTFMDGEDLYNEFKLENNTMKKTDDFNEIDDYITHNNSNNNNNDDNIKSSLYHAYQIAEFSNYGQGVDIYAPGYVTAEYKCYNTTNISVNTSGTSFSTPIVVGVIANLMSEYEKQKLDSNKVLEHLTFLGIKNYIDFIPFNHISNLIINNGKGIVYSEDGIYHGCGIGSGLKKCEGEDECCTLDGYCTKDKKYCNLNYGCQYQFGKCN</sequence>
<dbReference type="PROSITE" id="PS51892">
    <property type="entry name" value="SUBTILASE"/>
    <property type="match status" value="1"/>
</dbReference>
<reference evidence="8 9" key="2">
    <citation type="submission" date="2016-08" db="EMBL/GenBank/DDBJ databases">
        <title>Pervasive Adenine N6-methylation of Active Genes in Fungi.</title>
        <authorList>
            <consortium name="DOE Joint Genome Institute"/>
            <person name="Mondo S.J."/>
            <person name="Dannebaum R.O."/>
            <person name="Kuo R.C."/>
            <person name="Labutti K."/>
            <person name="Haridas S."/>
            <person name="Kuo A."/>
            <person name="Salamov A."/>
            <person name="Ahrendt S.R."/>
            <person name="Lipzen A."/>
            <person name="Sullivan W."/>
            <person name="Andreopoulos W.B."/>
            <person name="Clum A."/>
            <person name="Lindquist E."/>
            <person name="Daum C."/>
            <person name="Ramamoorthy G.K."/>
            <person name="Gryganskyi A."/>
            <person name="Culley D."/>
            <person name="Magnuson J.K."/>
            <person name="James T.Y."/>
            <person name="O'Malley M.A."/>
            <person name="Stajich J.E."/>
            <person name="Spatafora J.W."/>
            <person name="Visel A."/>
            <person name="Grigoriev I.V."/>
        </authorList>
    </citation>
    <scope>NUCLEOTIDE SEQUENCE [LARGE SCALE GENOMIC DNA]</scope>
    <source>
        <strain evidence="8 9">S4</strain>
    </source>
</reference>
<proteinExistence type="inferred from homology"/>
<dbReference type="GO" id="GO:0004252">
    <property type="term" value="F:serine-type endopeptidase activity"/>
    <property type="evidence" value="ECO:0007669"/>
    <property type="project" value="UniProtKB-UniRule"/>
</dbReference>
<dbReference type="Proteomes" id="UP000193944">
    <property type="component" value="Unassembled WGS sequence"/>
</dbReference>
<comment type="caution">
    <text evidence="5">Lacks conserved residue(s) required for the propagation of feature annotation.</text>
</comment>
<keyword evidence="9" id="KW-1185">Reference proteome</keyword>
<keyword evidence="5" id="KW-0147">Chitin-binding</keyword>
<evidence type="ECO:0000313" key="8">
    <source>
        <dbReference type="EMBL" id="ORX78162.1"/>
    </source>
</evidence>
<feature type="active site" description="Charge relay system" evidence="6">
    <location>
        <position position="312"/>
    </location>
</feature>
<protein>
    <submittedName>
        <fullName evidence="8">Subtilisin-like protein</fullName>
    </submittedName>
</protein>
<dbReference type="PROSITE" id="PS50941">
    <property type="entry name" value="CHIT_BIND_I_2"/>
    <property type="match status" value="1"/>
</dbReference>
<dbReference type="InterPro" id="IPR001002">
    <property type="entry name" value="Chitin-bd_1"/>
</dbReference>
<dbReference type="InterPro" id="IPR036852">
    <property type="entry name" value="Peptidase_S8/S53_dom_sf"/>
</dbReference>
<dbReference type="InterPro" id="IPR050131">
    <property type="entry name" value="Peptidase_S8_subtilisin-like"/>
</dbReference>
<dbReference type="Pfam" id="PF00082">
    <property type="entry name" value="Peptidase_S8"/>
    <property type="match status" value="1"/>
</dbReference>
<reference evidence="8 9" key="1">
    <citation type="submission" date="2016-08" db="EMBL/GenBank/DDBJ databases">
        <title>A Parts List for Fungal Cellulosomes Revealed by Comparative Genomics.</title>
        <authorList>
            <consortium name="DOE Joint Genome Institute"/>
            <person name="Haitjema C.H."/>
            <person name="Gilmore S.P."/>
            <person name="Henske J.K."/>
            <person name="Solomon K.V."/>
            <person name="De Groot R."/>
            <person name="Kuo A."/>
            <person name="Mondo S.J."/>
            <person name="Salamov A.A."/>
            <person name="Labutti K."/>
            <person name="Zhao Z."/>
            <person name="Chiniquy J."/>
            <person name="Barry K."/>
            <person name="Brewer H.M."/>
            <person name="Purvine S.O."/>
            <person name="Wright A.T."/>
            <person name="Boxma B."/>
            <person name="Van Alen T."/>
            <person name="Hackstein J.H."/>
            <person name="Baker S.E."/>
            <person name="Grigoriev I.V."/>
            <person name="O'Malley M.A."/>
        </authorList>
    </citation>
    <scope>NUCLEOTIDE SEQUENCE [LARGE SCALE GENOMIC DNA]</scope>
    <source>
        <strain evidence="8 9">S4</strain>
    </source>
</reference>
<keyword evidence="3 6" id="KW-0378">Hydrolase</keyword>
<keyword evidence="2 6" id="KW-0645">Protease</keyword>
<evidence type="ECO:0000256" key="1">
    <source>
        <dbReference type="ARBA" id="ARBA00011073"/>
    </source>
</evidence>
<keyword evidence="5" id="KW-1015">Disulfide bond</keyword>
<gene>
    <name evidence="8" type="ORF">BCR32DRAFT_282535</name>
</gene>
<dbReference type="PANTHER" id="PTHR43806:SF11">
    <property type="entry name" value="CEREVISIN-RELATED"/>
    <property type="match status" value="1"/>
</dbReference>
<dbReference type="AlphaFoldDB" id="A0A1Y1WXJ1"/>
<dbReference type="InterPro" id="IPR015500">
    <property type="entry name" value="Peptidase_S8_subtilisin-rel"/>
</dbReference>
<accession>A0A1Y1WXJ1</accession>
<feature type="active site" description="Charge relay system" evidence="6">
    <location>
        <position position="260"/>
    </location>
</feature>
<dbReference type="SUPFAM" id="SSF52743">
    <property type="entry name" value="Subtilisin-like"/>
    <property type="match status" value="1"/>
</dbReference>